<dbReference type="InterPro" id="IPR057247">
    <property type="entry name" value="CARBOXYPEPT_ZN_2"/>
</dbReference>
<evidence type="ECO:0000256" key="1">
    <source>
        <dbReference type="ARBA" id="ARBA00001947"/>
    </source>
</evidence>
<name>A0AAE1UBY4_9EUCA</name>
<evidence type="ECO:0000313" key="13">
    <source>
        <dbReference type="EMBL" id="KAK4317882.1"/>
    </source>
</evidence>
<dbReference type="GO" id="GO:0008270">
    <property type="term" value="F:zinc ion binding"/>
    <property type="evidence" value="ECO:0007669"/>
    <property type="project" value="InterPro"/>
</dbReference>
<dbReference type="CDD" id="cd03858">
    <property type="entry name" value="M14_CP_N-E_like"/>
    <property type="match status" value="1"/>
</dbReference>
<keyword evidence="5" id="KW-0479">Metal-binding</keyword>
<keyword evidence="4" id="KW-0645">Protease</keyword>
<dbReference type="SUPFAM" id="SSF53187">
    <property type="entry name" value="Zn-dependent exopeptidases"/>
    <property type="match status" value="1"/>
</dbReference>
<keyword evidence="11" id="KW-0472">Membrane</keyword>
<protein>
    <recommendedName>
        <fullName evidence="12">Peptidase M14 domain-containing protein</fullName>
    </recommendedName>
</protein>
<dbReference type="InterPro" id="IPR008969">
    <property type="entry name" value="CarboxyPept-like_regulatory"/>
</dbReference>
<keyword evidence="11" id="KW-1133">Transmembrane helix</keyword>
<dbReference type="SMART" id="SM00631">
    <property type="entry name" value="Zn_pept"/>
    <property type="match status" value="1"/>
</dbReference>
<comment type="caution">
    <text evidence="13">The sequence shown here is derived from an EMBL/GenBank/DDBJ whole genome shotgun (WGS) entry which is preliminary data.</text>
</comment>
<dbReference type="GO" id="GO:0006518">
    <property type="term" value="P:peptide metabolic process"/>
    <property type="evidence" value="ECO:0007669"/>
    <property type="project" value="TreeGrafter"/>
</dbReference>
<dbReference type="CDD" id="cd11308">
    <property type="entry name" value="Peptidase_M14NE-CP-C_like"/>
    <property type="match status" value="1"/>
</dbReference>
<keyword evidence="3" id="KW-0121">Carboxypeptidase</keyword>
<keyword evidence="11" id="KW-0812">Transmembrane</keyword>
<keyword evidence="7" id="KW-0862">Zinc</keyword>
<gene>
    <name evidence="13" type="ORF">Pmani_011062</name>
</gene>
<dbReference type="Pfam" id="PF00246">
    <property type="entry name" value="Peptidase_M14"/>
    <property type="match status" value="1"/>
</dbReference>
<evidence type="ECO:0000256" key="6">
    <source>
        <dbReference type="ARBA" id="ARBA00022801"/>
    </source>
</evidence>
<comment type="similarity">
    <text evidence="2 9">Belongs to the peptidase M14 family.</text>
</comment>
<keyword evidence="8" id="KW-0325">Glycoprotein</keyword>
<feature type="region of interest" description="Disordered" evidence="10">
    <location>
        <begin position="434"/>
        <end position="478"/>
    </location>
</feature>
<dbReference type="FunFam" id="3.40.630.10:FF:000020">
    <property type="entry name" value="Carboxypeptidase D"/>
    <property type="match status" value="1"/>
</dbReference>
<evidence type="ECO:0000256" key="8">
    <source>
        <dbReference type="ARBA" id="ARBA00023180"/>
    </source>
</evidence>
<dbReference type="InterPro" id="IPR000834">
    <property type="entry name" value="Peptidase_M14"/>
</dbReference>
<evidence type="ECO:0000256" key="4">
    <source>
        <dbReference type="ARBA" id="ARBA00022670"/>
    </source>
</evidence>
<organism evidence="13 14">
    <name type="scientific">Petrolisthes manimaculis</name>
    <dbReference type="NCBI Taxonomy" id="1843537"/>
    <lineage>
        <taxon>Eukaryota</taxon>
        <taxon>Metazoa</taxon>
        <taxon>Ecdysozoa</taxon>
        <taxon>Arthropoda</taxon>
        <taxon>Crustacea</taxon>
        <taxon>Multicrustacea</taxon>
        <taxon>Malacostraca</taxon>
        <taxon>Eumalacostraca</taxon>
        <taxon>Eucarida</taxon>
        <taxon>Decapoda</taxon>
        <taxon>Pleocyemata</taxon>
        <taxon>Anomura</taxon>
        <taxon>Galatheoidea</taxon>
        <taxon>Porcellanidae</taxon>
        <taxon>Petrolisthes</taxon>
    </lineage>
</organism>
<evidence type="ECO:0000259" key="12">
    <source>
        <dbReference type="PROSITE" id="PS52035"/>
    </source>
</evidence>
<dbReference type="InterPro" id="IPR050753">
    <property type="entry name" value="Peptidase_M14_domain"/>
</dbReference>
<keyword evidence="6" id="KW-0378">Hydrolase</keyword>
<evidence type="ECO:0000256" key="11">
    <source>
        <dbReference type="SAM" id="Phobius"/>
    </source>
</evidence>
<dbReference type="GO" id="GO:0016485">
    <property type="term" value="P:protein processing"/>
    <property type="evidence" value="ECO:0007669"/>
    <property type="project" value="TreeGrafter"/>
</dbReference>
<dbReference type="PANTHER" id="PTHR11532">
    <property type="entry name" value="PROTEASE M14 CARBOXYPEPTIDASE"/>
    <property type="match status" value="1"/>
</dbReference>
<evidence type="ECO:0000256" key="5">
    <source>
        <dbReference type="ARBA" id="ARBA00022723"/>
    </source>
</evidence>
<evidence type="ECO:0000256" key="2">
    <source>
        <dbReference type="ARBA" id="ARBA00005988"/>
    </source>
</evidence>
<dbReference type="PRINTS" id="PR00765">
    <property type="entry name" value="CRBOXYPTASEA"/>
</dbReference>
<dbReference type="EMBL" id="JAWZYT010000884">
    <property type="protein sequence ID" value="KAK4317882.1"/>
    <property type="molecule type" value="Genomic_DNA"/>
</dbReference>
<dbReference type="PANTHER" id="PTHR11532:SF84">
    <property type="entry name" value="CARBOXYPEPTIDASE M"/>
    <property type="match status" value="1"/>
</dbReference>
<feature type="transmembrane region" description="Helical" evidence="11">
    <location>
        <begin position="6"/>
        <end position="26"/>
    </location>
</feature>
<dbReference type="SUPFAM" id="SSF49464">
    <property type="entry name" value="Carboxypeptidase regulatory domain-like"/>
    <property type="match status" value="1"/>
</dbReference>
<keyword evidence="14" id="KW-1185">Reference proteome</keyword>
<evidence type="ECO:0000256" key="9">
    <source>
        <dbReference type="PROSITE-ProRule" id="PRU01379"/>
    </source>
</evidence>
<dbReference type="GO" id="GO:0004181">
    <property type="term" value="F:metallocarboxypeptidase activity"/>
    <property type="evidence" value="ECO:0007669"/>
    <property type="project" value="InterPro"/>
</dbReference>
<dbReference type="PROSITE" id="PS52035">
    <property type="entry name" value="PEPTIDASE_M14"/>
    <property type="match status" value="1"/>
</dbReference>
<dbReference type="Gene3D" id="3.40.630.10">
    <property type="entry name" value="Zn peptidases"/>
    <property type="match status" value="1"/>
</dbReference>
<evidence type="ECO:0000256" key="3">
    <source>
        <dbReference type="ARBA" id="ARBA00022645"/>
    </source>
</evidence>
<evidence type="ECO:0000313" key="14">
    <source>
        <dbReference type="Proteomes" id="UP001292094"/>
    </source>
</evidence>
<dbReference type="InterPro" id="IPR057246">
    <property type="entry name" value="CARBOXYPEPT_ZN_1"/>
</dbReference>
<evidence type="ECO:0000256" key="7">
    <source>
        <dbReference type="ARBA" id="ARBA00022833"/>
    </source>
</evidence>
<feature type="active site" description="Proton donor/acceptor" evidence="9">
    <location>
        <position position="324"/>
    </location>
</feature>
<dbReference type="GO" id="GO:0005615">
    <property type="term" value="C:extracellular space"/>
    <property type="evidence" value="ECO:0007669"/>
    <property type="project" value="TreeGrafter"/>
</dbReference>
<evidence type="ECO:0000256" key="10">
    <source>
        <dbReference type="SAM" id="MobiDB-lite"/>
    </source>
</evidence>
<accession>A0AAE1UBY4</accession>
<proteinExistence type="inferred from homology"/>
<reference evidence="13" key="1">
    <citation type="submission" date="2023-11" db="EMBL/GenBank/DDBJ databases">
        <title>Genome assemblies of two species of porcelain crab, Petrolisthes cinctipes and Petrolisthes manimaculis (Anomura: Porcellanidae).</title>
        <authorList>
            <person name="Angst P."/>
        </authorList>
    </citation>
    <scope>NUCLEOTIDE SEQUENCE</scope>
    <source>
        <strain evidence="13">PB745_02</strain>
        <tissue evidence="13">Gill</tissue>
    </source>
</reference>
<dbReference type="Proteomes" id="UP001292094">
    <property type="component" value="Unassembled WGS sequence"/>
</dbReference>
<dbReference type="PROSITE" id="PS00133">
    <property type="entry name" value="CARBOXYPEPT_ZN_2"/>
    <property type="match status" value="1"/>
</dbReference>
<dbReference type="PROSITE" id="PS00132">
    <property type="entry name" value="CARBOXYPEPT_ZN_1"/>
    <property type="match status" value="1"/>
</dbReference>
<comment type="cofactor">
    <cofactor evidence="1">
        <name>Zn(2+)</name>
        <dbReference type="ChEBI" id="CHEBI:29105"/>
    </cofactor>
</comment>
<sequence length="506" mass="57382">MKPAMWYLMMLVVGFFYVYLTAIQYIRGQEIHQPPSNYLLQYDPQYFDHNLVNPAPSLSFGYHNYSAMTDFLRAMSATHPNLTALYSIGKSVQGRDLWVMVVSSSPYQHIVGQPNVKYVANMHGNEAVGREMLLHLIEYLAKNYETDEYVRWLLDNTRLHIMPSMNPDGFEVAKEGTCQGGQGRYNSRGFDLNRNFPDYFKQNNKRNQPETEAVKQWVSKIQFVLSANLHGGALVASYPFDNSPNTIFQQFTSTPSLTPDEDVFNHLAGVYSFSHATMHLGLPCKPGAPTFTNGTTNGAAWYPLTGGMQDYNYVWHGCMDITIEMSCCKYPMASELQKFWQDNRQALVQYMGEVHRGVRGFVKDEQDRQVEGASMKIRGRDVGFQTTKYGEYWRILLPGRYTIEVYAAGHDPAVEDFTVVETNPTLLNITLRRTPPEPEVLPSQPERQELPLPQPIAVDRHDRPPRPSYIGGPNQLQGAGQKNQGGIMGFFSSVSDQISNVFKIFG</sequence>
<dbReference type="Pfam" id="PF13620">
    <property type="entry name" value="CarboxypepD_reg"/>
    <property type="match status" value="1"/>
</dbReference>
<feature type="domain" description="Peptidase M14" evidence="12">
    <location>
        <begin position="61"/>
        <end position="354"/>
    </location>
</feature>
<dbReference type="Gene3D" id="2.60.40.1120">
    <property type="entry name" value="Carboxypeptidase-like, regulatory domain"/>
    <property type="match status" value="1"/>
</dbReference>
<dbReference type="AlphaFoldDB" id="A0AAE1UBY4"/>